<feature type="region of interest" description="Disordered" evidence="1">
    <location>
        <begin position="47"/>
        <end position="71"/>
    </location>
</feature>
<feature type="compositionally biased region" description="Basic and acidic residues" evidence="1">
    <location>
        <begin position="58"/>
        <end position="71"/>
    </location>
</feature>
<dbReference type="Proteomes" id="UP000887013">
    <property type="component" value="Unassembled WGS sequence"/>
</dbReference>
<reference evidence="2" key="1">
    <citation type="submission" date="2020-08" db="EMBL/GenBank/DDBJ databases">
        <title>Multicomponent nature underlies the extraordinary mechanical properties of spider dragline silk.</title>
        <authorList>
            <person name="Kono N."/>
            <person name="Nakamura H."/>
            <person name="Mori M."/>
            <person name="Yoshida Y."/>
            <person name="Ohtoshi R."/>
            <person name="Malay A.D."/>
            <person name="Moran D.A.P."/>
            <person name="Tomita M."/>
            <person name="Numata K."/>
            <person name="Arakawa K."/>
        </authorList>
    </citation>
    <scope>NUCLEOTIDE SEQUENCE</scope>
</reference>
<gene>
    <name evidence="2" type="ORF">NPIL_325181</name>
</gene>
<comment type="caution">
    <text evidence="2">The sequence shown here is derived from an EMBL/GenBank/DDBJ whole genome shotgun (WGS) entry which is preliminary data.</text>
</comment>
<dbReference type="EMBL" id="BMAW01051129">
    <property type="protein sequence ID" value="GFS78740.1"/>
    <property type="molecule type" value="Genomic_DNA"/>
</dbReference>
<dbReference type="AlphaFoldDB" id="A0A8X6MUG0"/>
<evidence type="ECO:0000313" key="3">
    <source>
        <dbReference type="Proteomes" id="UP000887013"/>
    </source>
</evidence>
<sequence>MSSTSLILWIRWLQNSVRKASFRVKYIFMQTPHKLKSKRVKNRIQTLVDRGQRRKQGPHRDNGLGPDVHKRNDEEWNQASFVNIKDSLIPRPVNGVRGHPPGGSFLKRASTVIAGVTTVEGRPWHNSTLWTGLRSNPSDWKTPMIPGLMLGLQFGKRWLWGIILEWEHPKMESA</sequence>
<accession>A0A8X6MUG0</accession>
<evidence type="ECO:0000256" key="1">
    <source>
        <dbReference type="SAM" id="MobiDB-lite"/>
    </source>
</evidence>
<protein>
    <submittedName>
        <fullName evidence="2">Uncharacterized protein</fullName>
    </submittedName>
</protein>
<dbReference type="OrthoDB" id="10344724at2759"/>
<evidence type="ECO:0000313" key="2">
    <source>
        <dbReference type="EMBL" id="GFS78740.1"/>
    </source>
</evidence>
<proteinExistence type="predicted"/>
<name>A0A8X6MUG0_NEPPI</name>
<keyword evidence="3" id="KW-1185">Reference proteome</keyword>
<organism evidence="2 3">
    <name type="scientific">Nephila pilipes</name>
    <name type="common">Giant wood spider</name>
    <name type="synonym">Nephila maculata</name>
    <dbReference type="NCBI Taxonomy" id="299642"/>
    <lineage>
        <taxon>Eukaryota</taxon>
        <taxon>Metazoa</taxon>
        <taxon>Ecdysozoa</taxon>
        <taxon>Arthropoda</taxon>
        <taxon>Chelicerata</taxon>
        <taxon>Arachnida</taxon>
        <taxon>Araneae</taxon>
        <taxon>Araneomorphae</taxon>
        <taxon>Entelegynae</taxon>
        <taxon>Araneoidea</taxon>
        <taxon>Nephilidae</taxon>
        <taxon>Nephila</taxon>
    </lineage>
</organism>